<evidence type="ECO:0000313" key="3">
    <source>
        <dbReference type="Proteomes" id="UP000799429"/>
    </source>
</evidence>
<comment type="caution">
    <text evidence="2">The sequence shown here is derived from an EMBL/GenBank/DDBJ whole genome shotgun (WGS) entry which is preliminary data.</text>
</comment>
<feature type="region of interest" description="Disordered" evidence="1">
    <location>
        <begin position="225"/>
        <end position="266"/>
    </location>
</feature>
<dbReference type="EMBL" id="MU006097">
    <property type="protein sequence ID" value="KAF2838246.1"/>
    <property type="molecule type" value="Genomic_DNA"/>
</dbReference>
<proteinExistence type="predicted"/>
<organism evidence="2 3">
    <name type="scientific">Patellaria atrata CBS 101060</name>
    <dbReference type="NCBI Taxonomy" id="1346257"/>
    <lineage>
        <taxon>Eukaryota</taxon>
        <taxon>Fungi</taxon>
        <taxon>Dikarya</taxon>
        <taxon>Ascomycota</taxon>
        <taxon>Pezizomycotina</taxon>
        <taxon>Dothideomycetes</taxon>
        <taxon>Dothideomycetes incertae sedis</taxon>
        <taxon>Patellariales</taxon>
        <taxon>Patellariaceae</taxon>
        <taxon>Patellaria</taxon>
    </lineage>
</organism>
<dbReference type="Proteomes" id="UP000799429">
    <property type="component" value="Unassembled WGS sequence"/>
</dbReference>
<accession>A0A9P4S8W8</accession>
<protein>
    <submittedName>
        <fullName evidence="2">Uncharacterized protein</fullName>
    </submittedName>
</protein>
<dbReference type="AlphaFoldDB" id="A0A9P4S8W8"/>
<evidence type="ECO:0000256" key="1">
    <source>
        <dbReference type="SAM" id="MobiDB-lite"/>
    </source>
</evidence>
<feature type="compositionally biased region" description="Low complexity" evidence="1">
    <location>
        <begin position="198"/>
        <end position="213"/>
    </location>
</feature>
<gene>
    <name evidence="2" type="ORF">M501DRAFT_1005115</name>
</gene>
<sequence length="328" mass="36132">MSGLEVMGAVGSAGQILHLTTYLYTTIRDLYNGAQSQRFAHHADSIKEIKDVAKLITDTPSLCKPHNSHELEKILGGVLYSVVRVERKVNKALVEVTAKSKKRYFKAVWSSDRETSILKELTHLEKKKTTLVLCILTSIGCAVVNTEASVEDLKEMLRGTTSARFRAAHPDNLDPVANAVTLNRNQGIMIQVESDPSTMESTLSTSSSHSNISHGQVQFQQMQVCSSTTRPVEDARHGKVSGINETTRLDERDDDDHRKDGNSYRNLKQCDESIQVIGNVGGRGTGVAVPRHTYQNIKSGGQSRTILGNASESAVRDLWAAYPVLMRK</sequence>
<feature type="compositionally biased region" description="Basic and acidic residues" evidence="1">
    <location>
        <begin position="247"/>
        <end position="262"/>
    </location>
</feature>
<keyword evidence="3" id="KW-1185">Reference proteome</keyword>
<reference evidence="2" key="1">
    <citation type="journal article" date="2020" name="Stud. Mycol.">
        <title>101 Dothideomycetes genomes: a test case for predicting lifestyles and emergence of pathogens.</title>
        <authorList>
            <person name="Haridas S."/>
            <person name="Albert R."/>
            <person name="Binder M."/>
            <person name="Bloem J."/>
            <person name="Labutti K."/>
            <person name="Salamov A."/>
            <person name="Andreopoulos B."/>
            <person name="Baker S."/>
            <person name="Barry K."/>
            <person name="Bills G."/>
            <person name="Bluhm B."/>
            <person name="Cannon C."/>
            <person name="Castanera R."/>
            <person name="Culley D."/>
            <person name="Daum C."/>
            <person name="Ezra D."/>
            <person name="Gonzalez J."/>
            <person name="Henrissat B."/>
            <person name="Kuo A."/>
            <person name="Liang C."/>
            <person name="Lipzen A."/>
            <person name="Lutzoni F."/>
            <person name="Magnuson J."/>
            <person name="Mondo S."/>
            <person name="Nolan M."/>
            <person name="Ohm R."/>
            <person name="Pangilinan J."/>
            <person name="Park H.-J."/>
            <person name="Ramirez L."/>
            <person name="Alfaro M."/>
            <person name="Sun H."/>
            <person name="Tritt A."/>
            <person name="Yoshinaga Y."/>
            <person name="Zwiers L.-H."/>
            <person name="Turgeon B."/>
            <person name="Goodwin S."/>
            <person name="Spatafora J."/>
            <person name="Crous P."/>
            <person name="Grigoriev I."/>
        </authorList>
    </citation>
    <scope>NUCLEOTIDE SEQUENCE</scope>
    <source>
        <strain evidence="2">CBS 101060</strain>
    </source>
</reference>
<feature type="region of interest" description="Disordered" evidence="1">
    <location>
        <begin position="198"/>
        <end position="217"/>
    </location>
</feature>
<evidence type="ECO:0000313" key="2">
    <source>
        <dbReference type="EMBL" id="KAF2838246.1"/>
    </source>
</evidence>
<name>A0A9P4S8W8_9PEZI</name>